<protein>
    <submittedName>
        <fullName evidence="1">Uncharacterized protein</fullName>
    </submittedName>
</protein>
<dbReference type="Proteomes" id="UP000483379">
    <property type="component" value="Unassembled WGS sequence"/>
</dbReference>
<evidence type="ECO:0000313" key="2">
    <source>
        <dbReference type="Proteomes" id="UP000483379"/>
    </source>
</evidence>
<dbReference type="EMBL" id="JAAIJQ010000002">
    <property type="protein sequence ID" value="NEV60440.1"/>
    <property type="molecule type" value="Genomic_DNA"/>
</dbReference>
<organism evidence="1 2">
    <name type="scientific">Thiorhodococcus minor</name>
    <dbReference type="NCBI Taxonomy" id="57489"/>
    <lineage>
        <taxon>Bacteria</taxon>
        <taxon>Pseudomonadati</taxon>
        <taxon>Pseudomonadota</taxon>
        <taxon>Gammaproteobacteria</taxon>
        <taxon>Chromatiales</taxon>
        <taxon>Chromatiaceae</taxon>
        <taxon>Thiorhodococcus</taxon>
    </lineage>
</organism>
<proteinExistence type="predicted"/>
<evidence type="ECO:0000313" key="1">
    <source>
        <dbReference type="EMBL" id="NEV60440.1"/>
    </source>
</evidence>
<sequence length="96" mass="10586">MRNQAVMRAREGDPSMTECHEAQLEFHGLGRREVIGQSNGGAISSDGGGLLLVEVEAHTGSIARLAEQFVDHRNPDLIELRVKSHCKRTRNDYTTG</sequence>
<comment type="caution">
    <text evidence="1">The sequence shown here is derived from an EMBL/GenBank/DDBJ whole genome shotgun (WGS) entry which is preliminary data.</text>
</comment>
<dbReference type="AlphaFoldDB" id="A0A6M0JSE5"/>
<gene>
    <name evidence="1" type="ORF">G3446_00790</name>
</gene>
<dbReference type="RefSeq" id="WP_164450486.1">
    <property type="nucleotide sequence ID" value="NZ_JAAIJQ010000002.1"/>
</dbReference>
<name>A0A6M0JSE5_9GAMM</name>
<accession>A0A6M0JSE5</accession>
<reference evidence="1 2" key="1">
    <citation type="submission" date="2020-02" db="EMBL/GenBank/DDBJ databases">
        <title>Genome sequences of Thiorhodococcus mannitoliphagus and Thiorhodococcus minor, purple sulfur photosynthetic bacteria in the gammaproteobacterial family, Chromatiaceae.</title>
        <authorList>
            <person name="Aviles F.A."/>
            <person name="Meyer T.E."/>
            <person name="Kyndt J.A."/>
        </authorList>
    </citation>
    <scope>NUCLEOTIDE SEQUENCE [LARGE SCALE GENOMIC DNA]</scope>
    <source>
        <strain evidence="1 2">DSM 11518</strain>
    </source>
</reference>
<keyword evidence="2" id="KW-1185">Reference proteome</keyword>